<feature type="transmembrane region" description="Helical" evidence="2">
    <location>
        <begin position="152"/>
        <end position="171"/>
    </location>
</feature>
<keyword evidence="2" id="KW-0472">Membrane</keyword>
<evidence type="ECO:0000313" key="3">
    <source>
        <dbReference type="EMBL" id="WVZ69655.1"/>
    </source>
</evidence>
<feature type="compositionally biased region" description="Basic and acidic residues" evidence="1">
    <location>
        <begin position="505"/>
        <end position="515"/>
    </location>
</feature>
<feature type="region of interest" description="Disordered" evidence="1">
    <location>
        <begin position="1"/>
        <end position="40"/>
    </location>
</feature>
<feature type="transmembrane region" description="Helical" evidence="2">
    <location>
        <begin position="207"/>
        <end position="225"/>
    </location>
</feature>
<feature type="transmembrane region" description="Helical" evidence="2">
    <location>
        <begin position="246"/>
        <end position="264"/>
    </location>
</feature>
<dbReference type="PANTHER" id="PTHR33115:SF37">
    <property type="entry name" value="OS01G0618300 PROTEIN"/>
    <property type="match status" value="1"/>
</dbReference>
<reference evidence="3 4" key="1">
    <citation type="submission" date="2024-02" db="EMBL/GenBank/DDBJ databases">
        <title>High-quality chromosome-scale genome assembly of Pensacola bahiagrass (Paspalum notatum Flugge var. saurae).</title>
        <authorList>
            <person name="Vega J.M."/>
            <person name="Podio M."/>
            <person name="Orjuela J."/>
            <person name="Siena L.A."/>
            <person name="Pessino S.C."/>
            <person name="Combes M.C."/>
            <person name="Mariac C."/>
            <person name="Albertini E."/>
            <person name="Pupilli F."/>
            <person name="Ortiz J.P.A."/>
            <person name="Leblanc O."/>
        </authorList>
    </citation>
    <scope>NUCLEOTIDE SEQUENCE [LARGE SCALE GENOMIC DNA]</scope>
    <source>
        <strain evidence="3">R1</strain>
        <tissue evidence="3">Leaf</tissue>
    </source>
</reference>
<protein>
    <recommendedName>
        <fullName evidence="5">BLE2 protein</fullName>
    </recommendedName>
</protein>
<sequence>MAAGGGVGGDRNQSNHLQSIPVAPDHQPPVADDAQQKEVAPAPWEGAEKRMNHFIRTVALLERLGNGLGTLAFTWATVVILGGFSTNLGQDFWYATAIVFIEAFRVFSRENRSDDELLFKTTGSIRLKRVKLIGNVPYYLNVGIVMELQWHRILLLAALLALASMVQLPTFVKCMKGKRLLQCSPLVAVLAFGGVLLWTNSAPNKRFAALVVAPLFVGCLQYSLIEPCLQRTKVLAKDNLPVWLQKVAPLVFPLWIAISVPIAFHSMGVFVLLGTLIISNIQIPVALARIALSSMRLSNRDSHNNDGNEHVDQALKIFYSMVLGQGTLYVLACICEWLFFSYLRRSLAVALSVPACKDGFHSVDEYYEHAYDKCMKDGVLAQEDLTLVRFGVDSLNSNSRTKKLAALQILHSLVLWRHEAPSTKTWIVSEITTSTRAVSTLINMLGWTAPEDQKIRILAAKITAELAGDLLIVGIPGTMQMVSSLLDLDAKNHSLKRSVSAPELRTTEPHTDNLQRSHSAPATVDINGEEARQQAHAVCNGEWISKICKLWQHIKNMFSAPNEGSEPWTDEDSLPIQGMIILEKLTHNPDNSAEINRATELKPKIIEFIVGVHRKIVAGELKNCEEVEVHQKLCITSSLRLVSKLVNTKGEAGLALRRKISGQPFLLSNLAEILEDRRWGMDQLKLMTMDILSKLAVDDDETSHDIGSFKLFIPMLMQTFLGRNELRNNSSLRMVAVEVLSTLSMENSTYCSSIMKETTYYVFFDNLENIIDEFGYFAATLLQNLCAHSKDKLRHLRSNFHLELSSALHAVLRKMMFAEGKQLESLIGLTSQMYNVIPERLAHELSHINHGTGLVQKLVRTLNCNKKPSHEYPRMRRVVIEMAISILESCPRYANIFREQCMMEALTMVEKTQSKVEKYMVFFGDTGMILERGLPLGDLIAKAKGLIDLSSTSLQTPPPPPSCADASSSQLIDITLHICFFGQLVSSSFSLTVTSSEEAAEIAIMVAVLLIGNLQIPVALARIVLLSLRFGKLAKNYPHDQHLMASLVVFYGLTLCQGTLYMVACVSDLISFFLRRSLAHQSGLRGKWGARAVDLYYHCAYLKCMETGILAAGKEISLASFAVESLSSSQLKAQLAGLLVLDGMLQQTEQQIAIASRITISKTAVSALIGMLGWADAQDNRYIKLFAARVTAKLAGRIRVAATPGMLKLVSSLLDAQTLSSSAQDVVGNNVSGGIARTKPRRRQQD</sequence>
<feature type="transmembrane region" description="Helical" evidence="2">
    <location>
        <begin position="1048"/>
        <end position="1074"/>
    </location>
</feature>
<dbReference type="InterPro" id="IPR011989">
    <property type="entry name" value="ARM-like"/>
</dbReference>
<dbReference type="Proteomes" id="UP001341281">
    <property type="component" value="Chromosome 04"/>
</dbReference>
<keyword evidence="2" id="KW-0812">Transmembrane</keyword>
<dbReference type="EMBL" id="CP144748">
    <property type="protein sequence ID" value="WVZ69655.1"/>
    <property type="molecule type" value="Genomic_DNA"/>
</dbReference>
<feature type="transmembrane region" description="Helical" evidence="2">
    <location>
        <begin position="1002"/>
        <end position="1028"/>
    </location>
</feature>
<keyword evidence="2" id="KW-1133">Transmembrane helix</keyword>
<dbReference type="InterPro" id="IPR016024">
    <property type="entry name" value="ARM-type_fold"/>
</dbReference>
<feature type="transmembrane region" description="Helical" evidence="2">
    <location>
        <begin position="270"/>
        <end position="292"/>
    </location>
</feature>
<feature type="transmembrane region" description="Helical" evidence="2">
    <location>
        <begin position="64"/>
        <end position="86"/>
    </location>
</feature>
<feature type="transmembrane region" description="Helical" evidence="2">
    <location>
        <begin position="183"/>
        <end position="201"/>
    </location>
</feature>
<evidence type="ECO:0000256" key="1">
    <source>
        <dbReference type="SAM" id="MobiDB-lite"/>
    </source>
</evidence>
<evidence type="ECO:0000256" key="2">
    <source>
        <dbReference type="SAM" id="Phobius"/>
    </source>
</evidence>
<dbReference type="SUPFAM" id="SSF48371">
    <property type="entry name" value="ARM repeat"/>
    <property type="match status" value="1"/>
</dbReference>
<dbReference type="PANTHER" id="PTHR33115">
    <property type="entry name" value="ARM REPEAT SUPERFAMILY PROTEIN"/>
    <property type="match status" value="1"/>
</dbReference>
<name>A0AAQ3WQA2_PASNO</name>
<feature type="region of interest" description="Disordered" evidence="1">
    <location>
        <begin position="499"/>
        <end position="518"/>
    </location>
</feature>
<organism evidence="3 4">
    <name type="scientific">Paspalum notatum var. saurae</name>
    <dbReference type="NCBI Taxonomy" id="547442"/>
    <lineage>
        <taxon>Eukaryota</taxon>
        <taxon>Viridiplantae</taxon>
        <taxon>Streptophyta</taxon>
        <taxon>Embryophyta</taxon>
        <taxon>Tracheophyta</taxon>
        <taxon>Spermatophyta</taxon>
        <taxon>Magnoliopsida</taxon>
        <taxon>Liliopsida</taxon>
        <taxon>Poales</taxon>
        <taxon>Poaceae</taxon>
        <taxon>PACMAD clade</taxon>
        <taxon>Panicoideae</taxon>
        <taxon>Andropogonodae</taxon>
        <taxon>Paspaleae</taxon>
        <taxon>Paspalinae</taxon>
        <taxon>Paspalum</taxon>
    </lineage>
</organism>
<accession>A0AAQ3WQA2</accession>
<evidence type="ECO:0008006" key="5">
    <source>
        <dbReference type="Google" id="ProtNLM"/>
    </source>
</evidence>
<gene>
    <name evidence="3" type="ORF">U9M48_018410</name>
</gene>
<dbReference type="Gene3D" id="1.25.10.10">
    <property type="entry name" value="Leucine-rich Repeat Variant"/>
    <property type="match status" value="1"/>
</dbReference>
<feature type="transmembrane region" description="Helical" evidence="2">
    <location>
        <begin position="317"/>
        <end position="340"/>
    </location>
</feature>
<proteinExistence type="predicted"/>
<keyword evidence="4" id="KW-1185">Reference proteome</keyword>
<dbReference type="AlphaFoldDB" id="A0AAQ3WQA2"/>
<evidence type="ECO:0000313" key="4">
    <source>
        <dbReference type="Proteomes" id="UP001341281"/>
    </source>
</evidence>